<proteinExistence type="predicted"/>
<reference evidence="1" key="2">
    <citation type="journal article" date="2015" name="Data Brief">
        <title>Shoot transcriptome of the giant reed, Arundo donax.</title>
        <authorList>
            <person name="Barrero R.A."/>
            <person name="Guerrero F.D."/>
            <person name="Moolhuijzen P."/>
            <person name="Goolsby J.A."/>
            <person name="Tidwell J."/>
            <person name="Bellgard S.E."/>
            <person name="Bellgard M.I."/>
        </authorList>
    </citation>
    <scope>NUCLEOTIDE SEQUENCE</scope>
    <source>
        <tissue evidence="1">Shoot tissue taken approximately 20 cm above the soil surface</tissue>
    </source>
</reference>
<evidence type="ECO:0000313" key="1">
    <source>
        <dbReference type="EMBL" id="JAD24573.1"/>
    </source>
</evidence>
<name>A0A0A8YFQ6_ARUDO</name>
<organism evidence="1">
    <name type="scientific">Arundo donax</name>
    <name type="common">Giant reed</name>
    <name type="synonym">Donax arundinaceus</name>
    <dbReference type="NCBI Taxonomy" id="35708"/>
    <lineage>
        <taxon>Eukaryota</taxon>
        <taxon>Viridiplantae</taxon>
        <taxon>Streptophyta</taxon>
        <taxon>Embryophyta</taxon>
        <taxon>Tracheophyta</taxon>
        <taxon>Spermatophyta</taxon>
        <taxon>Magnoliopsida</taxon>
        <taxon>Liliopsida</taxon>
        <taxon>Poales</taxon>
        <taxon>Poaceae</taxon>
        <taxon>PACMAD clade</taxon>
        <taxon>Arundinoideae</taxon>
        <taxon>Arundineae</taxon>
        <taxon>Arundo</taxon>
    </lineage>
</organism>
<reference evidence="1" key="1">
    <citation type="submission" date="2014-09" db="EMBL/GenBank/DDBJ databases">
        <authorList>
            <person name="Magalhaes I.L.F."/>
            <person name="Oliveira U."/>
            <person name="Santos F.R."/>
            <person name="Vidigal T.H.D.A."/>
            <person name="Brescovit A.D."/>
            <person name="Santos A.J."/>
        </authorList>
    </citation>
    <scope>NUCLEOTIDE SEQUENCE</scope>
    <source>
        <tissue evidence="1">Shoot tissue taken approximately 20 cm above the soil surface</tissue>
    </source>
</reference>
<dbReference type="EMBL" id="GBRH01273322">
    <property type="protein sequence ID" value="JAD24573.1"/>
    <property type="molecule type" value="Transcribed_RNA"/>
</dbReference>
<accession>A0A0A8YFQ6</accession>
<protein>
    <submittedName>
        <fullName evidence="1">Uncharacterized protein</fullName>
    </submittedName>
</protein>
<sequence length="43" mass="4924">MKTSNHQLWTSGHTSTILASAYSRHCQRRGCFVQLRIIPKVPL</sequence>
<dbReference type="AlphaFoldDB" id="A0A0A8YFQ6"/>